<dbReference type="KEGG" id="dalk:DSCA_24420"/>
<protein>
    <recommendedName>
        <fullName evidence="4">Lipoprotein</fullName>
    </recommendedName>
</protein>
<keyword evidence="3" id="KW-1185">Reference proteome</keyword>
<feature type="chain" id="PRO_5024357889" description="Lipoprotein" evidence="1">
    <location>
        <begin position="25"/>
        <end position="408"/>
    </location>
</feature>
<gene>
    <name evidence="2" type="ORF">DSCA_24420</name>
</gene>
<dbReference type="PROSITE" id="PS51257">
    <property type="entry name" value="PROKAR_LIPOPROTEIN"/>
    <property type="match status" value="1"/>
</dbReference>
<name>A0A5K7YG29_9BACT</name>
<feature type="signal peptide" evidence="1">
    <location>
        <begin position="1"/>
        <end position="24"/>
    </location>
</feature>
<proteinExistence type="predicted"/>
<dbReference type="OrthoDB" id="5487683at2"/>
<reference evidence="2 3" key="1">
    <citation type="submission" date="2019-11" db="EMBL/GenBank/DDBJ databases">
        <title>Comparative genomics of hydrocarbon-degrading Desulfosarcina strains.</title>
        <authorList>
            <person name="Watanabe M."/>
            <person name="Kojima H."/>
            <person name="Fukui M."/>
        </authorList>
    </citation>
    <scope>NUCLEOTIDE SEQUENCE [LARGE SCALE GENOMIC DNA]</scope>
    <source>
        <strain evidence="2 3">PL12</strain>
    </source>
</reference>
<dbReference type="Proteomes" id="UP000427906">
    <property type="component" value="Chromosome"/>
</dbReference>
<sequence length="408" mass="45391">MMNRRWGPLLLSLAAISSFLAACASGPYQKIGPTPIIQAEEEIPREQLLDVGIVPFTSDEMTEQEAEDQGTNPDIRTVESHFMACHLKNTLHRSSQWGAISVLPTSDGSVDLIVKGHILESSGEHLTVKIEATDATGRVWLNKTYSAQASEYSYRDTLPGRKDAYQDLYNAIANDIARFRVTLSPGEARTIRTVSRLKFAEALAPEPFSGYLAADGKNRMTVSRLPAADDPMMDRLLQIRGREDMYVDTLNQYYDGLYNDMWASYEEWRKMSLAEREAMQKIKKEAAMRQVAGILMMVGAIALAAGDVDYTGPLQVGMAVVGGQVIVDGFNISKQTRIHASALKELSESFAGEMKPIVMEFQGRQVELTGSAEEQFREWRDLLRRIYYAETGFAPAPLADQTKDDAID</sequence>
<evidence type="ECO:0008006" key="4">
    <source>
        <dbReference type="Google" id="ProtNLM"/>
    </source>
</evidence>
<dbReference type="AlphaFoldDB" id="A0A5K7YG29"/>
<accession>A0A5K7YG29</accession>
<evidence type="ECO:0000313" key="2">
    <source>
        <dbReference type="EMBL" id="BBO68512.1"/>
    </source>
</evidence>
<evidence type="ECO:0000313" key="3">
    <source>
        <dbReference type="Proteomes" id="UP000427906"/>
    </source>
</evidence>
<organism evidence="2 3">
    <name type="scientific">Desulfosarcina alkanivorans</name>
    <dbReference type="NCBI Taxonomy" id="571177"/>
    <lineage>
        <taxon>Bacteria</taxon>
        <taxon>Pseudomonadati</taxon>
        <taxon>Thermodesulfobacteriota</taxon>
        <taxon>Desulfobacteria</taxon>
        <taxon>Desulfobacterales</taxon>
        <taxon>Desulfosarcinaceae</taxon>
        <taxon>Desulfosarcina</taxon>
    </lineage>
</organism>
<dbReference type="RefSeq" id="WP_155316667.1">
    <property type="nucleotide sequence ID" value="NZ_AP021874.1"/>
</dbReference>
<keyword evidence="1" id="KW-0732">Signal</keyword>
<evidence type="ECO:0000256" key="1">
    <source>
        <dbReference type="SAM" id="SignalP"/>
    </source>
</evidence>
<dbReference type="EMBL" id="AP021874">
    <property type="protein sequence ID" value="BBO68512.1"/>
    <property type="molecule type" value="Genomic_DNA"/>
</dbReference>